<dbReference type="SMART" id="SM01231">
    <property type="entry name" value="H-kinase_dim"/>
    <property type="match status" value="1"/>
</dbReference>
<dbReference type="InterPro" id="IPR036641">
    <property type="entry name" value="HPT_dom_sf"/>
</dbReference>
<dbReference type="Pfam" id="PF02518">
    <property type="entry name" value="HATPase_c"/>
    <property type="match status" value="1"/>
</dbReference>
<feature type="domain" description="HPt" evidence="15">
    <location>
        <begin position="901"/>
        <end position="1007"/>
    </location>
</feature>
<dbReference type="SUPFAM" id="SSF47226">
    <property type="entry name" value="Histidine-containing phosphotransfer domain, HPT domain"/>
    <property type="match status" value="8"/>
</dbReference>
<dbReference type="PROSITE" id="PS50894">
    <property type="entry name" value="HPT"/>
    <property type="match status" value="5"/>
</dbReference>
<dbReference type="InterPro" id="IPR036061">
    <property type="entry name" value="CheW-like_dom_sf"/>
</dbReference>
<feature type="domain" description="Histidine kinase" evidence="12">
    <location>
        <begin position="1875"/>
        <end position="2108"/>
    </location>
</feature>
<dbReference type="Pfam" id="PF01584">
    <property type="entry name" value="CheW"/>
    <property type="match status" value="1"/>
</dbReference>
<evidence type="ECO:0000256" key="8">
    <source>
        <dbReference type="ARBA" id="ARBA00035100"/>
    </source>
</evidence>
<evidence type="ECO:0000256" key="7">
    <source>
        <dbReference type="ARBA" id="ARBA00023012"/>
    </source>
</evidence>
<accession>A0A2N8S3V1</accession>
<evidence type="ECO:0000259" key="13">
    <source>
        <dbReference type="PROSITE" id="PS50110"/>
    </source>
</evidence>
<comment type="function">
    <text evidence="8">Involved in the transmission of sensory signals from the chemoreceptors to the flagellar motors. CheA is autophosphorylated; it can transfer its phosphate group to either CheB or CheY.</text>
</comment>
<dbReference type="OrthoDB" id="9803176at2"/>
<dbReference type="GO" id="GO:0006935">
    <property type="term" value="P:chemotaxis"/>
    <property type="evidence" value="ECO:0007669"/>
    <property type="project" value="InterPro"/>
</dbReference>
<dbReference type="CDD" id="cd00088">
    <property type="entry name" value="HPT"/>
    <property type="match status" value="4"/>
</dbReference>
<dbReference type="InterPro" id="IPR005467">
    <property type="entry name" value="His_kinase_dom"/>
</dbReference>
<dbReference type="SUPFAM" id="SSF52172">
    <property type="entry name" value="CheY-like"/>
    <property type="match status" value="1"/>
</dbReference>
<feature type="region of interest" description="Disordered" evidence="11">
    <location>
        <begin position="619"/>
        <end position="639"/>
    </location>
</feature>
<evidence type="ECO:0000256" key="6">
    <source>
        <dbReference type="ARBA" id="ARBA00022777"/>
    </source>
</evidence>
<feature type="modified residue" description="4-aspartylphosphate" evidence="10">
    <location>
        <position position="2326"/>
    </location>
</feature>
<dbReference type="RefSeq" id="WP_102824062.1">
    <property type="nucleotide sequence ID" value="NZ_CP139348.1"/>
</dbReference>
<organism evidence="16 17">
    <name type="scientific">Stutzerimonas stutzeri</name>
    <name type="common">Pseudomonas stutzeri</name>
    <dbReference type="NCBI Taxonomy" id="316"/>
    <lineage>
        <taxon>Bacteria</taxon>
        <taxon>Pseudomonadati</taxon>
        <taxon>Pseudomonadota</taxon>
        <taxon>Gammaproteobacteria</taxon>
        <taxon>Pseudomonadales</taxon>
        <taxon>Pseudomonadaceae</taxon>
        <taxon>Stutzerimonas</taxon>
    </lineage>
</organism>
<dbReference type="SUPFAM" id="SSF55874">
    <property type="entry name" value="ATPase domain of HSP90 chaperone/DNA topoisomerase II/histidine kinase"/>
    <property type="match status" value="1"/>
</dbReference>
<feature type="domain" description="Response regulatory" evidence="13">
    <location>
        <begin position="2277"/>
        <end position="2393"/>
    </location>
</feature>
<dbReference type="FunFam" id="3.30.565.10:FF:000016">
    <property type="entry name" value="Chemotaxis protein CheA, putative"/>
    <property type="match status" value="1"/>
</dbReference>
<keyword evidence="6 16" id="KW-0418">Kinase</keyword>
<dbReference type="InterPro" id="IPR004105">
    <property type="entry name" value="CheA-like_dim"/>
</dbReference>
<keyword evidence="7" id="KW-0902">Two-component regulatory system</keyword>
<dbReference type="PROSITE" id="PS50110">
    <property type="entry name" value="RESPONSE_REGULATORY"/>
    <property type="match status" value="1"/>
</dbReference>
<protein>
    <recommendedName>
        <fullName evidence="3">Chemotaxis protein CheA</fullName>
        <ecNumber evidence="2">2.7.13.3</ecNumber>
    </recommendedName>
</protein>
<keyword evidence="4 10" id="KW-0597">Phosphoprotein</keyword>
<feature type="modified residue" description="Phosphohistidine" evidence="9">
    <location>
        <position position="1270"/>
    </location>
</feature>
<comment type="caution">
    <text evidence="16">The sequence shown here is derived from an EMBL/GenBank/DDBJ whole genome shotgun (WGS) entry which is preliminary data.</text>
</comment>
<dbReference type="PANTHER" id="PTHR43395">
    <property type="entry name" value="SENSOR HISTIDINE KINASE CHEA"/>
    <property type="match status" value="1"/>
</dbReference>
<proteinExistence type="predicted"/>
<dbReference type="SMART" id="SM00387">
    <property type="entry name" value="HATPase_c"/>
    <property type="match status" value="1"/>
</dbReference>
<feature type="domain" description="CheW-like" evidence="14">
    <location>
        <begin position="2110"/>
        <end position="2249"/>
    </location>
</feature>
<evidence type="ECO:0000256" key="10">
    <source>
        <dbReference type="PROSITE-ProRule" id="PRU00169"/>
    </source>
</evidence>
<dbReference type="PROSITE" id="PS50851">
    <property type="entry name" value="CHEW"/>
    <property type="match status" value="1"/>
</dbReference>
<feature type="domain" description="HPt" evidence="15">
    <location>
        <begin position="1465"/>
        <end position="1565"/>
    </location>
</feature>
<dbReference type="PANTHER" id="PTHR43395:SF8">
    <property type="entry name" value="HISTIDINE KINASE"/>
    <property type="match status" value="1"/>
</dbReference>
<evidence type="ECO:0000256" key="3">
    <source>
        <dbReference type="ARBA" id="ARBA00021495"/>
    </source>
</evidence>
<dbReference type="CDD" id="cd16916">
    <property type="entry name" value="HATPase_CheA-like"/>
    <property type="match status" value="1"/>
</dbReference>
<dbReference type="GO" id="GO:0000155">
    <property type="term" value="F:phosphorelay sensor kinase activity"/>
    <property type="evidence" value="ECO:0007669"/>
    <property type="project" value="InterPro"/>
</dbReference>
<dbReference type="Gene3D" id="3.40.50.2300">
    <property type="match status" value="1"/>
</dbReference>
<dbReference type="Gene3D" id="3.30.565.10">
    <property type="entry name" value="Histidine kinase-like ATPase, C-terminal domain"/>
    <property type="match status" value="1"/>
</dbReference>
<evidence type="ECO:0000256" key="4">
    <source>
        <dbReference type="ARBA" id="ARBA00022553"/>
    </source>
</evidence>
<evidence type="ECO:0000256" key="1">
    <source>
        <dbReference type="ARBA" id="ARBA00000085"/>
    </source>
</evidence>
<dbReference type="InterPro" id="IPR003594">
    <property type="entry name" value="HATPase_dom"/>
</dbReference>
<dbReference type="PROSITE" id="PS50109">
    <property type="entry name" value="HIS_KIN"/>
    <property type="match status" value="1"/>
</dbReference>
<dbReference type="SMART" id="SM00073">
    <property type="entry name" value="HPT"/>
    <property type="match status" value="5"/>
</dbReference>
<feature type="domain" description="HPt" evidence="15">
    <location>
        <begin position="1608"/>
        <end position="1719"/>
    </location>
</feature>
<dbReference type="InterPro" id="IPR001789">
    <property type="entry name" value="Sig_transdc_resp-reg_receiver"/>
</dbReference>
<feature type="modified residue" description="Phosphohistidine" evidence="9">
    <location>
        <position position="792"/>
    </location>
</feature>
<evidence type="ECO:0000259" key="12">
    <source>
        <dbReference type="PROSITE" id="PS50109"/>
    </source>
</evidence>
<evidence type="ECO:0000259" key="15">
    <source>
        <dbReference type="PROSITE" id="PS50894"/>
    </source>
</evidence>
<dbReference type="SMART" id="SM00260">
    <property type="entry name" value="CheW"/>
    <property type="match status" value="1"/>
</dbReference>
<dbReference type="Gene3D" id="1.20.120.160">
    <property type="entry name" value="HPT domain"/>
    <property type="match status" value="7"/>
</dbReference>
<dbReference type="PRINTS" id="PR00344">
    <property type="entry name" value="BCTRLSENSOR"/>
</dbReference>
<dbReference type="Gene3D" id="2.30.30.40">
    <property type="entry name" value="SH3 Domains"/>
    <property type="match status" value="1"/>
</dbReference>
<evidence type="ECO:0000259" key="14">
    <source>
        <dbReference type="PROSITE" id="PS50851"/>
    </source>
</evidence>
<feature type="modified residue" description="Phosphohistidine" evidence="9">
    <location>
        <position position="1508"/>
    </location>
</feature>
<dbReference type="InterPro" id="IPR051315">
    <property type="entry name" value="Bact_Chemotaxis_CheA"/>
</dbReference>
<dbReference type="InterPro" id="IPR002545">
    <property type="entry name" value="CheW-lke_dom"/>
</dbReference>
<dbReference type="Proteomes" id="UP000235925">
    <property type="component" value="Unassembled WGS sequence"/>
</dbReference>
<dbReference type="InterPro" id="IPR011006">
    <property type="entry name" value="CheY-like_superfamily"/>
</dbReference>
<dbReference type="InterPro" id="IPR004358">
    <property type="entry name" value="Sig_transdc_His_kin-like_C"/>
</dbReference>
<dbReference type="InterPro" id="IPR058661">
    <property type="entry name" value="FimL_2nd"/>
</dbReference>
<dbReference type="SUPFAM" id="SSF50341">
    <property type="entry name" value="CheW-like"/>
    <property type="match status" value="1"/>
</dbReference>
<dbReference type="InterPro" id="IPR036890">
    <property type="entry name" value="HATPase_C_sf"/>
</dbReference>
<dbReference type="InterPro" id="IPR008207">
    <property type="entry name" value="Sig_transdc_His_kin_Hpt_dom"/>
</dbReference>
<evidence type="ECO:0000256" key="5">
    <source>
        <dbReference type="ARBA" id="ARBA00022679"/>
    </source>
</evidence>
<evidence type="ECO:0000256" key="9">
    <source>
        <dbReference type="PROSITE-ProRule" id="PRU00110"/>
    </source>
</evidence>
<feature type="modified residue" description="Phosphohistidine" evidence="9">
    <location>
        <position position="947"/>
    </location>
</feature>
<evidence type="ECO:0000313" key="16">
    <source>
        <dbReference type="EMBL" id="PNF81292.1"/>
    </source>
</evidence>
<feature type="domain" description="HPt" evidence="15">
    <location>
        <begin position="745"/>
        <end position="852"/>
    </location>
</feature>
<evidence type="ECO:0000313" key="17">
    <source>
        <dbReference type="Proteomes" id="UP000235925"/>
    </source>
</evidence>
<sequence>MGDRHDYVALEWVKGEIAETLKQARQALEAFVENPQDSTRMRFCLTYVHQVHGTLQMVEFFGAALLAEEMEQLARALLDERVTNQGEALEVMMQAILQLPAYLDRIQSARRDLPMVVLPLLNDLRAARGEKLLSETSLFSPDLSGRTPALSQESVERLRTNELPALLRKLRQMLQVALVGVIRNQDLPTNLGYMARVFARLEMLCKDAPLAALWQIASGMVEGLASGEVTNGTSVRTLLRQVDKQLKRLVEEGVDGLNQAAPDELIKNLLFYVAKAAGQTPRIQSLKQQYRLDEALPDSAVVDQERAQLAGPDRGAMRSVVAALCEELVRVKDSLDLFVRSDRKVIGDLAGLEVPLKQIADTLAVLGFAQPRKIVLDQIVLVQSVAQGQQAPDDAVLMDIAGALLYVEATLAGMVGGPVEERNEASHLPTTDVAQIHQLVIREARNGLEQAKDAIIEFIASQWNHEHLARVPELLTQVRGGLAMIPLERAAALLQACNGYIQDQLLARKAVPDWQSLDTLADAITSVEYYLERLSEDCGTQGDLILDVAEESLQNLGYSLGRAQPNQSEAAPAAVALVDPLDEIEVLPEEPDATLDAFDFAPAAEEAFQTFAQPELADEPQLQSGTHAESQASAEEAEAGADWVMDDLSSEEDIVFSLPEDVQLSDTPAVVVDEEPSLSDWSEAQVAELDLPDVTLPDYCEPEPSPLAESKPELSLEQVMAAPVAAINPPAQNVPPSLLPPPEGEEPVDEDLLEVFIEEAAEVLETIGEQLPRWFADTEDKEALGEVRRAFHTLKGSGRMVRALIIGELAWSVENLLNRVLDRSIQVTDSLKQVVNEVVALMPALVDEFAAKAQRQRDDVDQLAAAAHALAKGQPALLSQPAETPAAPVEESMQAALLADDDALDPQLLEIFRNEAEAHLTTLVSFLADCAQRLPQPITDALQRALHTLKGSAHMAGILPVAEIATPLEKMVKEFKTNLIQMDLAEAELLHEAELLLRQGLANLEHEPLAPIDGAPEFLAKVHALHQARLVEAGARQHNDAGEARDPSMIALFLSEGMDILLDAEDLLRSWREHPAERQELSALLQELTTLGQGAKMADLPQMEALCQVLLRLYAVVEEGRLAVSERFFDDVEQGHEALVGMMDQVAAALQVSEQSELVARLEALLAEAIDPLSLEPPFEQSAEPEQIAPLPDAPLALLPAEAEAEAEAEAWPMEAAPTDEAQEELDHEMVEIFLDEAVDLMESAGHALDRWLADPANQMALSALLRDLHTLKGGARMAAIRPIGDLAHELESLYEGLSDGRYVYSQELATLLQRSHDHLALQLEQLQRELPMSCADALIESMQAFRQGVLPVFEPVEVFDDSESVAVEDPFVIEGLATIEHEVAQPQDEPSSSDSLDIPLLDIDDELANAKDQEEEAVAEEIHAIDVPLNEDIDEIELGLPEVDEAPASFKDISSPVQNEVERDPELVEIFLEEGFDLIESAAGGLQRWMADVNNSFELEALQRDLHTLKGGARMADIREIGDLSHELEFLYEGLCAGNYRASPELFGLLQACQDRLAEMLEAVRAHQPVPSGDALIETIRRFRNNPNEQLSIPNSVSLKAAQEDAQESAEAEILDIFVEEADDLLEGMESALGRWDAGREDSAPLADMLRVLHTLKGGARLAGQADLGNMAHDLEQMLGEAQQQGAPWPDSLFLDVQQGYDALLKDVEQLRASLANEGNEASQPEAPDIEPQLPSQSVALAQPIVAASAQRAPSSSPAKVLPFIRRAQQAAQEAAARRAPQELVKVPADLLEGLVNLAGETSIFRGRVEQQVSDVGFTLGEMEATIERVRDQLRRLDIETQAQILSRYHAEAERAGYDDFDPLEMDRHSQLQQLSRALFESASDLLDLKETLAARNRDAETLLLQQARVNTELQEGLMRTRMVPFERLVPRLRRIVRQVAGELGKQVEFMVGNATGEMDRSVLERIVAPLEHMLRNAVDHGIEAVERRRAAGKSEQGTIRLDLAREGGDIVLTLADDGAGINLDAVRRKAIERGLMADDSSLSEHEILQFILEAGFSTAERVTQISGRGVGMDVVHSEVKQLGGSMTIESTLGQGTRFLIRLPFTVSVNRALMVYSGEDLYAIPLNTIEGIVRVSPYELEAYYQPDAPRFEYAGQAYELRYLGDLLNNGQKPKLVGQSLPLPVILVRSKEHSVAVQVDSLAGSREIVVKSLGLQFAGVHGISGATILGDGRVVVILDLLATIRVLHAYQLTQLQQPRLFDQAQEQAEVESERPTLVMVVDDSVTVRKVTSRLLERNGMNVLTAKDGVDAITQLQERKPDIMLLDIEMPRMDGFEVATLVRHDERLKDLPIIMITSRTGEKHRDRALNIGVNEYLGKPYQESVLLEAIQRLVHADV</sequence>
<name>A0A2N8S3V1_STUST</name>
<dbReference type="CDD" id="cd17546">
    <property type="entry name" value="REC_hyHK_CKI1_RcsC-like"/>
    <property type="match status" value="1"/>
</dbReference>
<dbReference type="EMBL" id="POUN01000002">
    <property type="protein sequence ID" value="PNF81292.1"/>
    <property type="molecule type" value="Genomic_DNA"/>
</dbReference>
<feature type="domain" description="HPt" evidence="15">
    <location>
        <begin position="1223"/>
        <end position="1327"/>
    </location>
</feature>
<evidence type="ECO:0000256" key="11">
    <source>
        <dbReference type="SAM" id="MobiDB-lite"/>
    </source>
</evidence>
<gene>
    <name evidence="16" type="ORF">CXK92_05505</name>
</gene>
<dbReference type="Pfam" id="PF00072">
    <property type="entry name" value="Response_reg"/>
    <property type="match status" value="1"/>
</dbReference>
<dbReference type="SMART" id="SM00448">
    <property type="entry name" value="REC"/>
    <property type="match status" value="1"/>
</dbReference>
<evidence type="ECO:0000256" key="2">
    <source>
        <dbReference type="ARBA" id="ARBA00012438"/>
    </source>
</evidence>
<comment type="catalytic activity">
    <reaction evidence="1">
        <text>ATP + protein L-histidine = ADP + protein N-phospho-L-histidine.</text>
        <dbReference type="EC" id="2.7.13.3"/>
    </reaction>
</comment>
<dbReference type="Pfam" id="PF01627">
    <property type="entry name" value="Hpt"/>
    <property type="match status" value="6"/>
</dbReference>
<dbReference type="GO" id="GO:0005737">
    <property type="term" value="C:cytoplasm"/>
    <property type="evidence" value="ECO:0007669"/>
    <property type="project" value="InterPro"/>
</dbReference>
<keyword evidence="5" id="KW-0808">Transferase</keyword>
<reference evidence="16 17" key="1">
    <citation type="submission" date="2018-01" db="EMBL/GenBank/DDBJ databases">
        <title>Denitrification phenotypes of diverse strains of Pseudomonas stutzeri.</title>
        <authorList>
            <person name="Milligan D.A."/>
            <person name="Bergaust L."/>
            <person name="Bakken L.R."/>
            <person name="Frostegard A."/>
        </authorList>
    </citation>
    <scope>NUCLEOTIDE SEQUENCE [LARGE SCALE GENOMIC DNA]</scope>
    <source>
        <strain evidence="16 17">KC</strain>
    </source>
</reference>
<feature type="modified residue" description="Phosphohistidine" evidence="9">
    <location>
        <position position="1655"/>
    </location>
</feature>
<dbReference type="Pfam" id="PF26379">
    <property type="entry name" value="FimL_2nd"/>
    <property type="match status" value="1"/>
</dbReference>
<dbReference type="EC" id="2.7.13.3" evidence="2"/>